<evidence type="ECO:0000256" key="6">
    <source>
        <dbReference type="SAM" id="MobiDB-lite"/>
    </source>
</evidence>
<dbReference type="InterPro" id="IPR036864">
    <property type="entry name" value="Zn2-C6_fun-type_DNA-bd_sf"/>
</dbReference>
<dbReference type="GO" id="GO:0000981">
    <property type="term" value="F:DNA-binding transcription factor activity, RNA polymerase II-specific"/>
    <property type="evidence" value="ECO:0007669"/>
    <property type="project" value="InterPro"/>
</dbReference>
<keyword evidence="5" id="KW-0539">Nucleus</keyword>
<keyword evidence="9" id="KW-1185">Reference proteome</keyword>
<dbReference type="SUPFAM" id="SSF57701">
    <property type="entry name" value="Zn2/Cys6 DNA-binding domain"/>
    <property type="match status" value="1"/>
</dbReference>
<dbReference type="RefSeq" id="XP_041553728.1">
    <property type="nucleotide sequence ID" value="XM_041700777.1"/>
</dbReference>
<feature type="region of interest" description="Disordered" evidence="6">
    <location>
        <begin position="1"/>
        <end position="38"/>
    </location>
</feature>
<name>A0A7R8AJA1_9EURO</name>
<dbReference type="KEGG" id="apuu:APUU_21966A"/>
<dbReference type="InterPro" id="IPR051127">
    <property type="entry name" value="Fungal_SecMet_Regulators"/>
</dbReference>
<dbReference type="SMART" id="SM00906">
    <property type="entry name" value="Fungal_trans"/>
    <property type="match status" value="1"/>
</dbReference>
<dbReference type="Pfam" id="PF04082">
    <property type="entry name" value="Fungal_trans"/>
    <property type="match status" value="1"/>
</dbReference>
<evidence type="ECO:0000256" key="3">
    <source>
        <dbReference type="ARBA" id="ARBA00023125"/>
    </source>
</evidence>
<dbReference type="AlphaFoldDB" id="A0A7R8AJA1"/>
<dbReference type="OrthoDB" id="3362851at2759"/>
<evidence type="ECO:0000256" key="4">
    <source>
        <dbReference type="ARBA" id="ARBA00023163"/>
    </source>
</evidence>
<sequence length="712" mass="79530">MFVTFEAAQDPRSDPGLDPKQGPRNPKQPRRSDRIGRRGIAPRACASCRRRKTKCDGKQPCEACQWYKKPELCYYLHRPSPASQREPAVAPSHYQDALGRLFPDTAPETLVNLSREEMLDLVVSQQRGSPATAASIGTHASALSIKRPDLEGLHSMPGEVDQPDHSQSVRVADPSAPISDDVNALSLTTRHSTSYLGVSSIQAALKVIAWLHPEFETHFTRTLSKDNDAPQLVSDSQRASPPTEMEMLDAYFLNFHPFAPLLDEAVFRGTLMAGSRKDDQWLALLNIVLSLGSIAAAGAEDQTHRLYFERSMSRLNVYSLGSSSLEVVQALGLIGGWYCHYISQPNLGYSLMGASLRMAVTLGLQREPCIPNHFAVEPTSLVSQELRRRIWWSLSCLETWGHETLGRPNMDCFGPSITVNRPRILDQESYLRILPLTENIQYAKISSKIQESLAALPTLTPTEMCDLDSQLLQWWENLPPILKYHQPCPHSVYAVRTVMRWRFYNQRILLHRPILLNFAMRRVPFNAVRVEERGAIEKCHDNAEALIRDISGITELNQLIGWNGVWLLFQAAMVPLILLSTSPADDDSPGSFDTCKALVEAAILTLGRMRPYSRTAEASLHVVTHFFEAILHGPDQSSGVLNSNNASIEPFPPLDPTNSRDGATAAFFDDFWPQHVVDYLSWDANNLWPELPNLNPQSSEALSLFNPAAEDI</sequence>
<dbReference type="PROSITE" id="PS00463">
    <property type="entry name" value="ZN2_CY6_FUNGAL_1"/>
    <property type="match status" value="1"/>
</dbReference>
<feature type="region of interest" description="Disordered" evidence="6">
    <location>
        <begin position="152"/>
        <end position="175"/>
    </location>
</feature>
<reference evidence="8" key="1">
    <citation type="submission" date="2021-01" db="EMBL/GenBank/DDBJ databases">
        <authorList>
            <consortium name="Aspergillus puulaauensis MK2 genome sequencing consortium"/>
            <person name="Kazuki M."/>
            <person name="Futagami T."/>
        </authorList>
    </citation>
    <scope>NUCLEOTIDE SEQUENCE</scope>
    <source>
        <strain evidence="8">MK2</strain>
    </source>
</reference>
<dbReference type="EMBL" id="AP024444">
    <property type="protein sequence ID" value="BCS21534.1"/>
    <property type="molecule type" value="Genomic_DNA"/>
</dbReference>
<organism evidence="8 9">
    <name type="scientific">Aspergillus puulaauensis</name>
    <dbReference type="NCBI Taxonomy" id="1220207"/>
    <lineage>
        <taxon>Eukaryota</taxon>
        <taxon>Fungi</taxon>
        <taxon>Dikarya</taxon>
        <taxon>Ascomycota</taxon>
        <taxon>Pezizomycotina</taxon>
        <taxon>Eurotiomycetes</taxon>
        <taxon>Eurotiomycetidae</taxon>
        <taxon>Eurotiales</taxon>
        <taxon>Aspergillaceae</taxon>
        <taxon>Aspergillus</taxon>
    </lineage>
</organism>
<dbReference type="PROSITE" id="PS50048">
    <property type="entry name" value="ZN2_CY6_FUNGAL_2"/>
    <property type="match status" value="1"/>
</dbReference>
<evidence type="ECO:0000313" key="8">
    <source>
        <dbReference type="EMBL" id="BCS21534.1"/>
    </source>
</evidence>
<dbReference type="Proteomes" id="UP000654913">
    <property type="component" value="Chromosome 2"/>
</dbReference>
<gene>
    <name evidence="8" type="ORF">APUU_21966A</name>
</gene>
<evidence type="ECO:0000256" key="1">
    <source>
        <dbReference type="ARBA" id="ARBA00022723"/>
    </source>
</evidence>
<dbReference type="GeneID" id="64971539"/>
<dbReference type="InterPro" id="IPR007219">
    <property type="entry name" value="XnlR_reg_dom"/>
</dbReference>
<evidence type="ECO:0000313" key="9">
    <source>
        <dbReference type="Proteomes" id="UP000654913"/>
    </source>
</evidence>
<dbReference type="Gene3D" id="4.10.240.10">
    <property type="entry name" value="Zn(2)-C6 fungal-type DNA-binding domain"/>
    <property type="match status" value="1"/>
</dbReference>
<accession>A0A7R8AJA1</accession>
<dbReference type="CDD" id="cd12148">
    <property type="entry name" value="fungal_TF_MHR"/>
    <property type="match status" value="1"/>
</dbReference>
<dbReference type="InterPro" id="IPR001138">
    <property type="entry name" value="Zn2Cys6_DnaBD"/>
</dbReference>
<dbReference type="SMART" id="SM00066">
    <property type="entry name" value="GAL4"/>
    <property type="match status" value="1"/>
</dbReference>
<dbReference type="GO" id="GO:0000978">
    <property type="term" value="F:RNA polymerase II cis-regulatory region sequence-specific DNA binding"/>
    <property type="evidence" value="ECO:0007669"/>
    <property type="project" value="TreeGrafter"/>
</dbReference>
<dbReference type="PANTHER" id="PTHR47424">
    <property type="entry name" value="REGULATORY PROTEIN GAL4"/>
    <property type="match status" value="1"/>
</dbReference>
<dbReference type="GO" id="GO:0006351">
    <property type="term" value="P:DNA-templated transcription"/>
    <property type="evidence" value="ECO:0007669"/>
    <property type="project" value="InterPro"/>
</dbReference>
<evidence type="ECO:0000256" key="2">
    <source>
        <dbReference type="ARBA" id="ARBA00023015"/>
    </source>
</evidence>
<evidence type="ECO:0000256" key="5">
    <source>
        <dbReference type="ARBA" id="ARBA00023242"/>
    </source>
</evidence>
<dbReference type="GO" id="GO:0000435">
    <property type="term" value="P:positive regulation of transcription from RNA polymerase II promoter by galactose"/>
    <property type="evidence" value="ECO:0007669"/>
    <property type="project" value="TreeGrafter"/>
</dbReference>
<keyword evidence="3" id="KW-0238">DNA-binding</keyword>
<protein>
    <recommendedName>
        <fullName evidence="7">Zn(2)-C6 fungal-type domain-containing protein</fullName>
    </recommendedName>
</protein>
<dbReference type="Pfam" id="PF00172">
    <property type="entry name" value="Zn_clus"/>
    <property type="match status" value="1"/>
</dbReference>
<keyword evidence="4" id="KW-0804">Transcription</keyword>
<keyword evidence="1" id="KW-0479">Metal-binding</keyword>
<dbReference type="CDD" id="cd00067">
    <property type="entry name" value="GAL4"/>
    <property type="match status" value="1"/>
</dbReference>
<dbReference type="GO" id="GO:0008270">
    <property type="term" value="F:zinc ion binding"/>
    <property type="evidence" value="ECO:0007669"/>
    <property type="project" value="InterPro"/>
</dbReference>
<proteinExistence type="predicted"/>
<dbReference type="PANTHER" id="PTHR47424:SF5">
    <property type="entry name" value="ZN(II)2CYS6 TRANSCRIPTION FACTOR (EUROFUNG)"/>
    <property type="match status" value="1"/>
</dbReference>
<evidence type="ECO:0000259" key="7">
    <source>
        <dbReference type="PROSITE" id="PS50048"/>
    </source>
</evidence>
<feature type="domain" description="Zn(2)-C6 fungal-type" evidence="7">
    <location>
        <begin position="44"/>
        <end position="75"/>
    </location>
</feature>
<reference evidence="8" key="2">
    <citation type="submission" date="2021-02" db="EMBL/GenBank/DDBJ databases">
        <title>Aspergillus puulaauensis MK2 genome sequence.</title>
        <authorList>
            <person name="Futagami T."/>
            <person name="Mori K."/>
            <person name="Kadooka C."/>
            <person name="Tanaka T."/>
        </authorList>
    </citation>
    <scope>NUCLEOTIDE SEQUENCE</scope>
    <source>
        <strain evidence="8">MK2</strain>
    </source>
</reference>
<keyword evidence="2" id="KW-0805">Transcription regulation</keyword>
<dbReference type="GO" id="GO:0005634">
    <property type="term" value="C:nucleus"/>
    <property type="evidence" value="ECO:0007669"/>
    <property type="project" value="TreeGrafter"/>
</dbReference>